<keyword evidence="4" id="KW-1185">Reference proteome</keyword>
<proteinExistence type="predicted"/>
<dbReference type="STRING" id="1035195.HMPREF9997_00460"/>
<dbReference type="HOGENOM" id="CLU_528652_0_0_11"/>
<keyword evidence="2" id="KW-0472">Membrane</keyword>
<dbReference type="SUPFAM" id="SSF58104">
    <property type="entry name" value="Methyl-accepting chemotaxis protein (MCP) signaling domain"/>
    <property type="match status" value="1"/>
</dbReference>
<sequence length="472" mass="47324">MSPLRTFLVSLALALPLIGGAIYVAASGSDVSQTWNNSSDTASGAPAAGGTGGIPPESLVGARRAAGEAGTQSGFLVTGTGELVAGVDKLTGSANDMTGATKELANGTQQLADGMTQIQAGTGQLGSAASQVADGVDQAVEQVQGVIALQPQLLAAIDDADRKLAANPAPDAADARKQLAGFRSQVAGFKLGGGTVDQLAQLRSGSRDIANQLTQPGSQYHDAIYTATDGSKQLSSRMQEYATGVDAALASVGELHNGVQRIDGMAKTTQDKTTAMQRALPAVTQVQPAENTDSEPEKTSSLPPMYAFLIAALVSAAGVAYVWSTGGGRNWLNLLGVSGGLALVGSVLFALLANGLGVGSALLGVLTLCATAGVSVFGSSALLSLLGERWGRIALAVGSIAQVGVVGWVWKTSAAAETASWAQAISALMPLHYPTSALTTIGNAGSGSALAVALIVMLLLGVGGGVVMRRSV</sequence>
<feature type="transmembrane region" description="Helical" evidence="2">
    <location>
        <begin position="305"/>
        <end position="324"/>
    </location>
</feature>
<feature type="transmembrane region" description="Helical" evidence="2">
    <location>
        <begin position="358"/>
        <end position="386"/>
    </location>
</feature>
<comment type="caution">
    <text evidence="3">The sequence shown here is derived from an EMBL/GenBank/DDBJ whole genome shotgun (WGS) entry which is preliminary data.</text>
</comment>
<dbReference type="RefSeq" id="WP_006062712.1">
    <property type="nucleotide sequence ID" value="NZ_KB290827.1"/>
</dbReference>
<evidence type="ECO:0008006" key="5">
    <source>
        <dbReference type="Google" id="ProtNLM"/>
    </source>
</evidence>
<dbReference type="EMBL" id="AMEM01000009">
    <property type="protein sequence ID" value="EKX91799.1"/>
    <property type="molecule type" value="Genomic_DNA"/>
</dbReference>
<feature type="region of interest" description="Disordered" evidence="1">
    <location>
        <begin position="33"/>
        <end position="58"/>
    </location>
</feature>
<dbReference type="PATRIC" id="fig|1035195.3.peg.417"/>
<evidence type="ECO:0000256" key="2">
    <source>
        <dbReference type="SAM" id="Phobius"/>
    </source>
</evidence>
<protein>
    <recommendedName>
        <fullName evidence="5">X-X-X-Leu-X-X-Gly heptad repeat-containing protein</fullName>
    </recommendedName>
</protein>
<feature type="transmembrane region" description="Helical" evidence="2">
    <location>
        <begin position="393"/>
        <end position="410"/>
    </location>
</feature>
<reference evidence="3 4" key="1">
    <citation type="submission" date="2012-05" db="EMBL/GenBank/DDBJ databases">
        <authorList>
            <person name="Weinstock G."/>
            <person name="Sodergren E."/>
            <person name="Lobos E.A."/>
            <person name="Fulton L."/>
            <person name="Fulton R."/>
            <person name="Courtney L."/>
            <person name="Fronick C."/>
            <person name="O'Laughlin M."/>
            <person name="Godfrey J."/>
            <person name="Wilson R.M."/>
            <person name="Miner T."/>
            <person name="Farmer C."/>
            <person name="Delehaunty K."/>
            <person name="Cordes M."/>
            <person name="Minx P."/>
            <person name="Tomlinson C."/>
            <person name="Chen J."/>
            <person name="Wollam A."/>
            <person name="Pepin K.H."/>
            <person name="Bhonagiri V."/>
            <person name="Zhang X."/>
            <person name="Suruliraj S."/>
            <person name="Warren W."/>
            <person name="Mitreva M."/>
            <person name="Mardis E.R."/>
            <person name="Wilson R.K."/>
        </authorList>
    </citation>
    <scope>NUCLEOTIDE SEQUENCE [LARGE SCALE GENOMIC DNA]</scope>
    <source>
        <strain evidence="3 4">F0235</strain>
    </source>
</reference>
<dbReference type="Proteomes" id="UP000010445">
    <property type="component" value="Unassembled WGS sequence"/>
</dbReference>
<name>L1MLI5_9CORY</name>
<keyword evidence="2" id="KW-1133">Transmembrane helix</keyword>
<evidence type="ECO:0000256" key="1">
    <source>
        <dbReference type="SAM" id="MobiDB-lite"/>
    </source>
</evidence>
<keyword evidence="2" id="KW-0812">Transmembrane</keyword>
<dbReference type="Gene3D" id="1.10.287.950">
    <property type="entry name" value="Methyl-accepting chemotaxis protein"/>
    <property type="match status" value="1"/>
</dbReference>
<feature type="transmembrane region" description="Helical" evidence="2">
    <location>
        <begin position="331"/>
        <end position="352"/>
    </location>
</feature>
<feature type="compositionally biased region" description="Polar residues" evidence="1">
    <location>
        <begin position="33"/>
        <end position="42"/>
    </location>
</feature>
<evidence type="ECO:0000313" key="3">
    <source>
        <dbReference type="EMBL" id="EKX91799.1"/>
    </source>
</evidence>
<organism evidence="3 4">
    <name type="scientific">Corynebacterium durum F0235</name>
    <dbReference type="NCBI Taxonomy" id="1035195"/>
    <lineage>
        <taxon>Bacteria</taxon>
        <taxon>Bacillati</taxon>
        <taxon>Actinomycetota</taxon>
        <taxon>Actinomycetes</taxon>
        <taxon>Mycobacteriales</taxon>
        <taxon>Corynebacteriaceae</taxon>
        <taxon>Corynebacterium</taxon>
    </lineage>
</organism>
<evidence type="ECO:0000313" key="4">
    <source>
        <dbReference type="Proteomes" id="UP000010445"/>
    </source>
</evidence>
<accession>L1MLI5</accession>
<dbReference type="eggNOG" id="COG1511">
    <property type="taxonomic scope" value="Bacteria"/>
</dbReference>
<dbReference type="AlphaFoldDB" id="L1MLI5"/>
<gene>
    <name evidence="3" type="ORF">HMPREF9997_00460</name>
</gene>
<dbReference type="InterPro" id="IPR023908">
    <property type="entry name" value="xxxLxxG_rpt"/>
</dbReference>
<dbReference type="OrthoDB" id="4426125at2"/>
<dbReference type="NCBIfam" id="TIGR03057">
    <property type="entry name" value="xxxLxxG_by_4"/>
    <property type="match status" value="1"/>
</dbReference>
<feature type="transmembrane region" description="Helical" evidence="2">
    <location>
        <begin position="448"/>
        <end position="468"/>
    </location>
</feature>